<dbReference type="RefSeq" id="WP_154175527.1">
    <property type="nucleotide sequence ID" value="NZ_WJXZ01000006.1"/>
</dbReference>
<dbReference type="AlphaFoldDB" id="A0A7K0EK36"/>
<reference evidence="1 2" key="1">
    <citation type="journal article" date="2018" name="Antonie Van Leeuwenhoek">
        <title>Larkinella terrae sp. nov., isolated from soil on Jeju Island, South Korea.</title>
        <authorList>
            <person name="Ten L.N."/>
            <person name="Jeon J."/>
            <person name="Park S.J."/>
            <person name="Park S."/>
            <person name="Lee S.Y."/>
            <person name="Kim M.K."/>
            <person name="Jung H.Y."/>
        </authorList>
    </citation>
    <scope>NUCLEOTIDE SEQUENCE [LARGE SCALE GENOMIC DNA]</scope>
    <source>
        <strain evidence="1 2">KCTC 52001</strain>
    </source>
</reference>
<evidence type="ECO:0000313" key="2">
    <source>
        <dbReference type="Proteomes" id="UP000441754"/>
    </source>
</evidence>
<proteinExistence type="predicted"/>
<protein>
    <submittedName>
        <fullName evidence="1">Uncharacterized protein</fullName>
    </submittedName>
</protein>
<name>A0A7K0EK36_9BACT</name>
<dbReference type="EMBL" id="WJXZ01000006">
    <property type="protein sequence ID" value="MRS62154.1"/>
    <property type="molecule type" value="Genomic_DNA"/>
</dbReference>
<gene>
    <name evidence="1" type="ORF">GJJ30_12705</name>
</gene>
<evidence type="ECO:0000313" key="1">
    <source>
        <dbReference type="EMBL" id="MRS62154.1"/>
    </source>
</evidence>
<sequence length="236" mass="26843">MNNYLGGFFLIKLKPFDWSPIPLVYTGSTCINDSMLATWSYRWVNERVEETRAAEELLGLNPAKVTAIRHWTDQKLTEGKVGYHQVFLDLKTAQEYRQRFFAHLDAVKLLAIYFDEPAADAIIEELRPKRANMGECGLYQMLSRKVPEAEDNDETTIGYDLVGIEQGGSFHSFHCHGIGPELVRKFGLTLNEFGLFDYCDDWKPVLDAFQNGEIGAEPVPWFVAKVKQISVEKKAG</sequence>
<dbReference type="OrthoDB" id="5525501at2"/>
<organism evidence="1 2">
    <name type="scientific">Larkinella terrae</name>
    <dbReference type="NCBI Taxonomy" id="2025311"/>
    <lineage>
        <taxon>Bacteria</taxon>
        <taxon>Pseudomonadati</taxon>
        <taxon>Bacteroidota</taxon>
        <taxon>Cytophagia</taxon>
        <taxon>Cytophagales</taxon>
        <taxon>Spirosomataceae</taxon>
        <taxon>Larkinella</taxon>
    </lineage>
</organism>
<accession>A0A7K0EK36</accession>
<keyword evidence="2" id="KW-1185">Reference proteome</keyword>
<dbReference type="Proteomes" id="UP000441754">
    <property type="component" value="Unassembled WGS sequence"/>
</dbReference>
<comment type="caution">
    <text evidence="1">The sequence shown here is derived from an EMBL/GenBank/DDBJ whole genome shotgun (WGS) entry which is preliminary data.</text>
</comment>